<dbReference type="RefSeq" id="WP_209646198.1">
    <property type="nucleotide sequence ID" value="NZ_JAGINW010000001.1"/>
</dbReference>
<keyword evidence="1" id="KW-0489">Methyltransferase</keyword>
<keyword evidence="5" id="KW-1185">Reference proteome</keyword>
<dbReference type="Pfam" id="PF01596">
    <property type="entry name" value="Methyltransf_3"/>
    <property type="match status" value="1"/>
</dbReference>
<sequence length="219" mass="24089">MIHNVVVDDAVRQYIDDVNPALDELAGQLRAETLRLPLATMLVPAEQGRLLAFLVSLTGARSVIEVGVFTGFSTLSMARALPGDGVITALDISEEWTAIAERYWEKAGVRDKIKLELRPAVESLDAMIARGAADTVDFVFVDADKESYELYYERCLTLLRQGGLMLLDNVLWSGLVADPDVSDPETDSLRSINARLVGDNRVDKVVLPVFDGLTLLRKL</sequence>
<dbReference type="InterPro" id="IPR029063">
    <property type="entry name" value="SAM-dependent_MTases_sf"/>
</dbReference>
<dbReference type="Gene3D" id="3.40.50.150">
    <property type="entry name" value="Vaccinia Virus protein VP39"/>
    <property type="match status" value="1"/>
</dbReference>
<name>A0ABS4TYC9_9PSEU</name>
<protein>
    <submittedName>
        <fullName evidence="4">O-methyltransferase YrrM</fullName>
    </submittedName>
</protein>
<evidence type="ECO:0000313" key="5">
    <source>
        <dbReference type="Proteomes" id="UP001519332"/>
    </source>
</evidence>
<proteinExistence type="predicted"/>
<organism evidence="4 5">
    <name type="scientific">Kibdelosporangium banguiense</name>
    <dbReference type="NCBI Taxonomy" id="1365924"/>
    <lineage>
        <taxon>Bacteria</taxon>
        <taxon>Bacillati</taxon>
        <taxon>Actinomycetota</taxon>
        <taxon>Actinomycetes</taxon>
        <taxon>Pseudonocardiales</taxon>
        <taxon>Pseudonocardiaceae</taxon>
        <taxon>Kibdelosporangium</taxon>
    </lineage>
</organism>
<dbReference type="EMBL" id="JAGINW010000001">
    <property type="protein sequence ID" value="MBP2329399.1"/>
    <property type="molecule type" value="Genomic_DNA"/>
</dbReference>
<keyword evidence="2" id="KW-0808">Transferase</keyword>
<dbReference type="InterPro" id="IPR002935">
    <property type="entry name" value="SAM_O-MeTrfase"/>
</dbReference>
<dbReference type="PANTHER" id="PTHR10509">
    <property type="entry name" value="O-METHYLTRANSFERASE-RELATED"/>
    <property type="match status" value="1"/>
</dbReference>
<evidence type="ECO:0000256" key="2">
    <source>
        <dbReference type="ARBA" id="ARBA00022679"/>
    </source>
</evidence>
<dbReference type="SUPFAM" id="SSF53335">
    <property type="entry name" value="S-adenosyl-L-methionine-dependent methyltransferases"/>
    <property type="match status" value="1"/>
</dbReference>
<dbReference type="Proteomes" id="UP001519332">
    <property type="component" value="Unassembled WGS sequence"/>
</dbReference>
<dbReference type="PROSITE" id="PS51682">
    <property type="entry name" value="SAM_OMT_I"/>
    <property type="match status" value="1"/>
</dbReference>
<gene>
    <name evidence="4" type="ORF">JOF56_009784</name>
</gene>
<accession>A0ABS4TYC9</accession>
<keyword evidence="3" id="KW-0949">S-adenosyl-L-methionine</keyword>
<evidence type="ECO:0000313" key="4">
    <source>
        <dbReference type="EMBL" id="MBP2329399.1"/>
    </source>
</evidence>
<dbReference type="PANTHER" id="PTHR10509:SF14">
    <property type="entry name" value="CAFFEOYL-COA O-METHYLTRANSFERASE 3-RELATED"/>
    <property type="match status" value="1"/>
</dbReference>
<comment type="caution">
    <text evidence="4">The sequence shown here is derived from an EMBL/GenBank/DDBJ whole genome shotgun (WGS) entry which is preliminary data.</text>
</comment>
<reference evidence="4 5" key="1">
    <citation type="submission" date="2021-03" db="EMBL/GenBank/DDBJ databases">
        <title>Sequencing the genomes of 1000 actinobacteria strains.</title>
        <authorList>
            <person name="Klenk H.-P."/>
        </authorList>
    </citation>
    <scope>NUCLEOTIDE SEQUENCE [LARGE SCALE GENOMIC DNA]</scope>
    <source>
        <strain evidence="4 5">DSM 46670</strain>
    </source>
</reference>
<dbReference type="InterPro" id="IPR050362">
    <property type="entry name" value="Cation-dep_OMT"/>
</dbReference>
<dbReference type="CDD" id="cd02440">
    <property type="entry name" value="AdoMet_MTases"/>
    <property type="match status" value="1"/>
</dbReference>
<evidence type="ECO:0000256" key="3">
    <source>
        <dbReference type="ARBA" id="ARBA00022691"/>
    </source>
</evidence>
<evidence type="ECO:0000256" key="1">
    <source>
        <dbReference type="ARBA" id="ARBA00022603"/>
    </source>
</evidence>